<sequence>MPLTLRLHPRAKRAVERAATHRPTTVTGLVARIDEQGTVIIDLPDQRGSELVRRIEAAKRRDGREADDGRKGLSMGALL</sequence>
<protein>
    <submittedName>
        <fullName evidence="2">Uncharacterized protein</fullName>
    </submittedName>
</protein>
<dbReference type="RefSeq" id="WP_161895234.1">
    <property type="nucleotide sequence ID" value="NZ_BJOV01000003.1"/>
</dbReference>
<feature type="region of interest" description="Disordered" evidence="1">
    <location>
        <begin position="58"/>
        <end position="79"/>
    </location>
</feature>
<evidence type="ECO:0000256" key="1">
    <source>
        <dbReference type="SAM" id="MobiDB-lite"/>
    </source>
</evidence>
<proteinExistence type="predicted"/>
<dbReference type="Proteomes" id="UP000444960">
    <property type="component" value="Unassembled WGS sequence"/>
</dbReference>
<reference evidence="3" key="1">
    <citation type="submission" date="2019-06" db="EMBL/GenBank/DDBJ databases">
        <title>Gordonia isolated from sludge of a wastewater treatment plant.</title>
        <authorList>
            <person name="Tamura T."/>
            <person name="Aoyama K."/>
            <person name="Kang Y."/>
            <person name="Saito S."/>
            <person name="Akiyama N."/>
            <person name="Yazawa K."/>
            <person name="Gonoi T."/>
            <person name="Mikami Y."/>
        </authorList>
    </citation>
    <scope>NUCLEOTIDE SEQUENCE [LARGE SCALE GENOMIC DNA]</scope>
    <source>
        <strain evidence="3">NBRC 107696</strain>
    </source>
</reference>
<keyword evidence="3" id="KW-1185">Reference proteome</keyword>
<accession>A0A7I9V7X1</accession>
<name>A0A7I9V7X1_9ACTN</name>
<evidence type="ECO:0000313" key="3">
    <source>
        <dbReference type="Proteomes" id="UP000444960"/>
    </source>
</evidence>
<evidence type="ECO:0000313" key="2">
    <source>
        <dbReference type="EMBL" id="GEE01439.1"/>
    </source>
</evidence>
<comment type="caution">
    <text evidence="2">The sequence shown here is derived from an EMBL/GenBank/DDBJ whole genome shotgun (WGS) entry which is preliminary data.</text>
</comment>
<organism evidence="2 3">
    <name type="scientific">Gordonia spumicola</name>
    <dbReference type="NCBI Taxonomy" id="589161"/>
    <lineage>
        <taxon>Bacteria</taxon>
        <taxon>Bacillati</taxon>
        <taxon>Actinomycetota</taxon>
        <taxon>Actinomycetes</taxon>
        <taxon>Mycobacteriales</taxon>
        <taxon>Gordoniaceae</taxon>
        <taxon>Gordonia</taxon>
    </lineage>
</organism>
<gene>
    <name evidence="2" type="ORF">nbrc107696_18850</name>
</gene>
<dbReference type="AlphaFoldDB" id="A0A7I9V7X1"/>
<dbReference type="EMBL" id="BJOV01000003">
    <property type="protein sequence ID" value="GEE01439.1"/>
    <property type="molecule type" value="Genomic_DNA"/>
</dbReference>
<feature type="compositionally biased region" description="Basic and acidic residues" evidence="1">
    <location>
        <begin position="58"/>
        <end position="71"/>
    </location>
</feature>